<dbReference type="PANTHER" id="PTHR35043:SF7">
    <property type="entry name" value="TRANSCRIPTION FACTOR DOMAIN-CONTAINING PROTEIN"/>
    <property type="match status" value="1"/>
</dbReference>
<feature type="chain" id="PRO_5001643331" evidence="2">
    <location>
        <begin position="21"/>
        <end position="313"/>
    </location>
</feature>
<feature type="transmembrane region" description="Helical" evidence="1">
    <location>
        <begin position="62"/>
        <end position="80"/>
    </location>
</feature>
<keyword evidence="1" id="KW-1133">Transmembrane helix</keyword>
<accession>A0A067PNE1</accession>
<sequence>GWTKTHGFFTLMGGFMRVWGKMAGPVEVVLPYGSFGGLQLDKLDEFLPTTEAYIQDSSKRDAISKGLVLLQTMWFILQCLGHAIERLPITELEIATLAFTVLNLATYWFWWNKPANVHYPYTIREWPTEHDGEGLEGAGEAENGAKDYHKERNGFVQVAAWVKSGTKAAFLASFFDPVIDSEELRVLTFYAGYLGDREESLVAWISALITSVFGAIHCFAWLLQFPSHMQQLMWRVSAVTISSAPLLLVGVFLFRDEPIEGFLGAVLAFLITAISLLYVIARITLLVLAFTSLRSLPPGAFETVYWTTFIPHL</sequence>
<dbReference type="Proteomes" id="UP000027265">
    <property type="component" value="Unassembled WGS sequence"/>
</dbReference>
<protein>
    <submittedName>
        <fullName evidence="3">Uncharacterized protein</fullName>
    </submittedName>
</protein>
<reference evidence="4" key="1">
    <citation type="journal article" date="2014" name="Proc. Natl. Acad. Sci. U.S.A.">
        <title>Extensive sampling of basidiomycete genomes demonstrates inadequacy of the white-rot/brown-rot paradigm for wood decay fungi.</title>
        <authorList>
            <person name="Riley R."/>
            <person name="Salamov A.A."/>
            <person name="Brown D.W."/>
            <person name="Nagy L.G."/>
            <person name="Floudas D."/>
            <person name="Held B.W."/>
            <person name="Levasseur A."/>
            <person name="Lombard V."/>
            <person name="Morin E."/>
            <person name="Otillar R."/>
            <person name="Lindquist E.A."/>
            <person name="Sun H."/>
            <person name="LaButti K.M."/>
            <person name="Schmutz J."/>
            <person name="Jabbour D."/>
            <person name="Luo H."/>
            <person name="Baker S.E."/>
            <person name="Pisabarro A.G."/>
            <person name="Walton J.D."/>
            <person name="Blanchette R.A."/>
            <person name="Henrissat B."/>
            <person name="Martin F."/>
            <person name="Cullen D."/>
            <person name="Hibbett D.S."/>
            <person name="Grigoriev I.V."/>
        </authorList>
    </citation>
    <scope>NUCLEOTIDE SEQUENCE [LARGE SCALE GENOMIC DNA]</scope>
    <source>
        <strain evidence="4">MUCL 33604</strain>
    </source>
</reference>
<keyword evidence="1" id="KW-0472">Membrane</keyword>
<organism evidence="3 4">
    <name type="scientific">Jaapia argillacea MUCL 33604</name>
    <dbReference type="NCBI Taxonomy" id="933084"/>
    <lineage>
        <taxon>Eukaryota</taxon>
        <taxon>Fungi</taxon>
        <taxon>Dikarya</taxon>
        <taxon>Basidiomycota</taxon>
        <taxon>Agaricomycotina</taxon>
        <taxon>Agaricomycetes</taxon>
        <taxon>Agaricomycetidae</taxon>
        <taxon>Jaapiales</taxon>
        <taxon>Jaapiaceae</taxon>
        <taxon>Jaapia</taxon>
    </lineage>
</organism>
<dbReference type="PANTHER" id="PTHR35043">
    <property type="entry name" value="TRANSCRIPTION FACTOR DOMAIN-CONTAINING PROTEIN"/>
    <property type="match status" value="1"/>
</dbReference>
<evidence type="ECO:0000256" key="1">
    <source>
        <dbReference type="SAM" id="Phobius"/>
    </source>
</evidence>
<evidence type="ECO:0000313" key="4">
    <source>
        <dbReference type="Proteomes" id="UP000027265"/>
    </source>
</evidence>
<keyword evidence="4" id="KW-1185">Reference proteome</keyword>
<feature type="transmembrane region" description="Helical" evidence="1">
    <location>
        <begin position="201"/>
        <end position="223"/>
    </location>
</feature>
<feature type="transmembrane region" description="Helical" evidence="1">
    <location>
        <begin position="232"/>
        <end position="254"/>
    </location>
</feature>
<evidence type="ECO:0000313" key="3">
    <source>
        <dbReference type="EMBL" id="KDQ55320.1"/>
    </source>
</evidence>
<feature type="transmembrane region" description="Helical" evidence="1">
    <location>
        <begin position="266"/>
        <end position="290"/>
    </location>
</feature>
<feature type="non-terminal residue" evidence="3">
    <location>
        <position position="1"/>
    </location>
</feature>
<dbReference type="EMBL" id="KL197725">
    <property type="protein sequence ID" value="KDQ55320.1"/>
    <property type="molecule type" value="Genomic_DNA"/>
</dbReference>
<keyword evidence="2" id="KW-0732">Signal</keyword>
<evidence type="ECO:0000256" key="2">
    <source>
        <dbReference type="SAM" id="SignalP"/>
    </source>
</evidence>
<feature type="signal peptide" evidence="2">
    <location>
        <begin position="1"/>
        <end position="20"/>
    </location>
</feature>
<feature type="transmembrane region" description="Helical" evidence="1">
    <location>
        <begin position="92"/>
        <end position="111"/>
    </location>
</feature>
<proteinExistence type="predicted"/>
<name>A0A067PNE1_9AGAM</name>
<dbReference type="InParanoid" id="A0A067PNE1"/>
<dbReference type="AlphaFoldDB" id="A0A067PNE1"/>
<dbReference type="HOGENOM" id="CLU_022883_6_0_1"/>
<dbReference type="OrthoDB" id="9451547at2759"/>
<keyword evidence="1" id="KW-0812">Transmembrane</keyword>
<gene>
    <name evidence="3" type="ORF">JAAARDRAFT_133767</name>
</gene>